<protein>
    <submittedName>
        <fullName evidence="1">Uncharacterized protein</fullName>
    </submittedName>
</protein>
<dbReference type="EMBL" id="CM042883">
    <property type="protein sequence ID" value="KAI4378004.1"/>
    <property type="molecule type" value="Genomic_DNA"/>
</dbReference>
<name>A0ACB9RK57_9MYRT</name>
<keyword evidence="2" id="KW-1185">Reference proteome</keyword>
<organism evidence="1 2">
    <name type="scientific">Melastoma candidum</name>
    <dbReference type="NCBI Taxonomy" id="119954"/>
    <lineage>
        <taxon>Eukaryota</taxon>
        <taxon>Viridiplantae</taxon>
        <taxon>Streptophyta</taxon>
        <taxon>Embryophyta</taxon>
        <taxon>Tracheophyta</taxon>
        <taxon>Spermatophyta</taxon>
        <taxon>Magnoliopsida</taxon>
        <taxon>eudicotyledons</taxon>
        <taxon>Gunneridae</taxon>
        <taxon>Pentapetalae</taxon>
        <taxon>rosids</taxon>
        <taxon>malvids</taxon>
        <taxon>Myrtales</taxon>
        <taxon>Melastomataceae</taxon>
        <taxon>Melastomatoideae</taxon>
        <taxon>Melastomateae</taxon>
        <taxon>Melastoma</taxon>
    </lineage>
</organism>
<comment type="caution">
    <text evidence="1">The sequence shown here is derived from an EMBL/GenBank/DDBJ whole genome shotgun (WGS) entry which is preliminary data.</text>
</comment>
<evidence type="ECO:0000313" key="2">
    <source>
        <dbReference type="Proteomes" id="UP001057402"/>
    </source>
</evidence>
<sequence>MQRYHAANCNSAVNNTVLGGASARDSARAESPALPSNYSVNSRRQYQLAPYRLKCEKDPLNSRLGPPDYHPHTLDCPEETLNREYVQSGYKETVEGLEEARESALSQIHTFTKPVVLKCKEAIRKRFRAINESRAQKRKAGQVYGVPLAGSLLSKPAFPEQKPCSEDFRRRWVEALSQPHKRLRSLANQVPHGYRKRPLLEILIKNNVPLLRATWFVKITYLNQVRTSSSSSSSTPDKSQLSRSEVWTKDVIDYMQYLLDEFVKNNYLFTSLRKDQSPQMLYGGHLTVKMEGVTSPVDGEEPSLHFKWWYMVRLMQWHNSEGLLLPSPIVDWVLAQLQDKELLEILQLLLPILYGVIEAVISSQTYVRSIADVVVRFIREPSPGGSDLVDNSRRAYTCSAVVEMLRYLILAIPNTFVALDCFPLPSCVLYQGNDGSFVSRTSEDVVRIDVASTEVVSLFKRKAFDGLYHSLSFENVVSSIQRLADKLTHAVGPGSLSGGYAQAVQALDNCLVSGDLRETHRFLFEDFCEGDFDSRWLAEVSSCLRSFLRWTGGLKLSVVYSVFFLCEWATCDYRNSRTAALADVKYTGKKDHSRVHVAVWILKLKSDSEGRLHAKNIGADGFASHRVVSQDDNSIGRGSVANVLDTGISFGDEPRKKVNVHDIFKSPSLIHDILVCWIDQHERTKGDDREDLLLLIVELTLCGLFNPLAYVRQLLISGIVDLKSNPTNLEKRMRHYHVLKQLSGLLVRDALKEAKIAEGRRLLEVLRIYSNERRILLQGLAKIEDKNVDDMKTLSSKRKRLGGSAGSLPSVDDSKALEAPSPRKSHKITANTEELKSLIIDLLQFPSLDSSLTMGTDEFEGSTKRPYGSMDNRVEFTEGNSGCEECRRVKKQKLCDEKSEVQVNSPLSDDEDIWWVRKGFKSSESLRVDPLLKSTKQASRVKPKVVRKTQSLAQLAASRIEDSQGASTSHVCDNRTNCPHHGPNIIEGEASKSFDWIRPEKYADVVLIGKALKQLRLSKRRGVCLWLVNMVRKYFDEADKTSVKVGQLNRNFTPIDDRLSARWKLGEEELSNLLYLLDTSDDLVSAVKLLLWLLPKNLRPNTAIHTGRSMTMLQRHSESHVCQIGEAFLVSSLRRYENTLIAADLIPLALSALSDRATAVVNSNNRVTGSFALAYARYLLKKYGNVTSVVEWRKHTKVNGDKRILSELESGRSPDGEFGFPLGVPTGVEDLDDYLRQKIASCRLSRVGMSMREVVQRRVEEIVHLFSGKEKKLLATGILKIPPTEKGDDGYQAAEQIVLGIMECMKQTGGAAQEGDPSLVASAVSAIVGSVGPTLAKITEFTAPSVQASLPLSSSALNIARQILRVHVSCLCLLREALGDRQSRVFEIALATESASALAGASGPSKSARNQYQFSPESHESSPGTSSAVVRATKVAAAVSALLIGAVTQGVTSLERMISVFRLKEGLDVVQFLKSMRSTSNGNIRSPGAFKAETSLEINVHFFRLLIGNCRTLCDGLIVELLGEPSMIALSRMQQTLPLTLVFPPSYCIFAFLIWRPVIMNYNLTIREDIHQLNQSLIVAMGDAVKHLPFRNACLRDCLELYDLIAVDTTDLDFASMLEMNGSDMRSKSRAFVPLRARLFLNAIVDCRLPSSFTQDDRTRVSGQGESKDRNVEDGTKLLDKLVHILNTLQPAKFHWQWLELRLLLNEQDFVDKLENPDMSLGDALRTIGPGTERDAVSENEKYLIEIILTRLLTRPDAAPLFSEVLHLFGRSLDDSMLLLTKWFLEGSDVLLGRKTIRQRLINIAEKKGVSTKLQYWKNWGWSTPGRDTHANISDKKKHEMGSLEEGEVLEEGADSRRHRKAKSVGMESISQQHVTEKALIELVVPCINRSSDESRKTFASDLIKQLNAIEQQINAVTHGTSKSAGTVPSGSEGSAGKVSNRKGMRGGSPGLARRQAAVAAAATAADSVPPSAAALRGSISLRLHFLLRLLPVICADREPMGRNLRHMLASVILRLLGNQLIYDDAGGAFCHVQSHSSKRDGELHVEQSSHASPCLFGESLFDWLLSVLHGLLSSYPPAWLKSRPTTRTAHENRKDFSEIDKDAAENLQNELENMQLPDKVRWRIQAAMPVYLPSARCIVSCQLPSVPASAVSLMQSSISSTGPSGNPYQKNSIANSRMSPSLSGKSKPTPPVQPDTYPEVDAWTLLEDGGGSAPSSGSSGVSSGDSSNLRASYWLKGALRVRRTDLVYVGSVDDDT</sequence>
<gene>
    <name evidence="1" type="ORF">MLD38_015551</name>
</gene>
<evidence type="ECO:0000313" key="1">
    <source>
        <dbReference type="EMBL" id="KAI4378004.1"/>
    </source>
</evidence>
<dbReference type="Proteomes" id="UP001057402">
    <property type="component" value="Chromosome 4"/>
</dbReference>
<reference evidence="2" key="1">
    <citation type="journal article" date="2023" name="Front. Plant Sci.">
        <title>Chromosomal-level genome assembly of Melastoma candidum provides insights into trichome evolution.</title>
        <authorList>
            <person name="Zhong Y."/>
            <person name="Wu W."/>
            <person name="Sun C."/>
            <person name="Zou P."/>
            <person name="Liu Y."/>
            <person name="Dai S."/>
            <person name="Zhou R."/>
        </authorList>
    </citation>
    <scope>NUCLEOTIDE SEQUENCE [LARGE SCALE GENOMIC DNA]</scope>
</reference>
<proteinExistence type="predicted"/>
<accession>A0ACB9RK57</accession>